<comment type="caution">
    <text evidence="1">The sequence shown here is derived from an EMBL/GenBank/DDBJ whole genome shotgun (WGS) entry which is preliminary data.</text>
</comment>
<reference evidence="1 2" key="1">
    <citation type="submission" date="2017-12" db="EMBL/GenBank/DDBJ databases">
        <title>Comparative genomics of Botrytis spp.</title>
        <authorList>
            <person name="Valero-Jimenez C.A."/>
            <person name="Tapia P."/>
            <person name="Veloso J."/>
            <person name="Silva-Moreno E."/>
            <person name="Staats M."/>
            <person name="Valdes J.H."/>
            <person name="Van Kan J.A.L."/>
        </authorList>
    </citation>
    <scope>NUCLEOTIDE SEQUENCE [LARGE SCALE GENOMIC DNA]</scope>
    <source>
        <strain evidence="1 2">Bh0001</strain>
    </source>
</reference>
<evidence type="ECO:0000313" key="1">
    <source>
        <dbReference type="EMBL" id="TGO40603.1"/>
    </source>
</evidence>
<accession>A0A4Z1H5W3</accession>
<evidence type="ECO:0000313" key="2">
    <source>
        <dbReference type="Proteomes" id="UP000297814"/>
    </source>
</evidence>
<proteinExistence type="predicted"/>
<dbReference type="EMBL" id="PQXK01000034">
    <property type="protein sequence ID" value="TGO40603.1"/>
    <property type="molecule type" value="Genomic_DNA"/>
</dbReference>
<keyword evidence="2" id="KW-1185">Reference proteome</keyword>
<protein>
    <submittedName>
        <fullName evidence="1">Uncharacterized protein</fullName>
    </submittedName>
</protein>
<name>A0A4Z1H5W3_9HELO</name>
<dbReference type="AlphaFoldDB" id="A0A4Z1H5W3"/>
<gene>
    <name evidence="1" type="ORF">BHYA_0034g00220</name>
</gene>
<organism evidence="1 2">
    <name type="scientific">Botrytis hyacinthi</name>
    <dbReference type="NCBI Taxonomy" id="278943"/>
    <lineage>
        <taxon>Eukaryota</taxon>
        <taxon>Fungi</taxon>
        <taxon>Dikarya</taxon>
        <taxon>Ascomycota</taxon>
        <taxon>Pezizomycotina</taxon>
        <taxon>Leotiomycetes</taxon>
        <taxon>Helotiales</taxon>
        <taxon>Sclerotiniaceae</taxon>
        <taxon>Botrytis</taxon>
    </lineage>
</organism>
<dbReference type="Proteomes" id="UP000297814">
    <property type="component" value="Unassembled WGS sequence"/>
</dbReference>
<sequence>MALLKTFLFQLSQPLDPRPILISHTEYSLSASINASYANTKHHHQFSQVSRISSVFLPSFAMGEGGEEQTLEKAEHTEERLSNNPKTYYNVLYSWLCYVHTRFPGSFWVAWMSRLCNAT</sequence>